<evidence type="ECO:0000313" key="3">
    <source>
        <dbReference type="Proteomes" id="UP000262379"/>
    </source>
</evidence>
<reference evidence="3" key="1">
    <citation type="submission" date="2018-08" db="EMBL/GenBank/DDBJ databases">
        <authorList>
            <person name="Im W.T."/>
        </authorList>
    </citation>
    <scope>NUCLEOTIDE SEQUENCE [LARGE SCALE GENOMIC DNA]</scope>
    <source>
        <strain evidence="3">LA-28</strain>
    </source>
</reference>
<dbReference type="InterPro" id="IPR043129">
    <property type="entry name" value="ATPase_NBD"/>
</dbReference>
<organism evidence="2 3">
    <name type="scientific">Mesorhizobium denitrificans</name>
    <dbReference type="NCBI Taxonomy" id="2294114"/>
    <lineage>
        <taxon>Bacteria</taxon>
        <taxon>Pseudomonadati</taxon>
        <taxon>Pseudomonadota</taxon>
        <taxon>Alphaproteobacteria</taxon>
        <taxon>Hyphomicrobiales</taxon>
        <taxon>Phyllobacteriaceae</taxon>
        <taxon>Mesorhizobium</taxon>
    </lineage>
</organism>
<feature type="domain" description="Actin-like protein N-terminal" evidence="1">
    <location>
        <begin position="9"/>
        <end position="124"/>
    </location>
</feature>
<name>A0A371X627_9HYPH</name>
<dbReference type="Proteomes" id="UP000262379">
    <property type="component" value="Unassembled WGS sequence"/>
</dbReference>
<sequence length="323" mass="34512">MANRLVTVAVDIGSLTTKAIVSGKGHARRVVFPTRISLGERAQPNGNAQPVYVQIDGDVARVGDRSEYRGFIESELAGALSAKERLGALIAAAFARLGEGSCDVLMVSVTEPSLTDHSEDLSEALRTVKPRGGDTIAAGKIGIMSPATALAADLLLDMRGQPDEKAVPPDGQLAVIDCGAREWRYARLNLAKGHPLPEAATRTDFYIERACATAVEEQFQEPARGIAETMGSRMTTVAGIERDVTALIDVARNKAWQEFGASFVQKALGEECKRIYVGGGHAVSLATGMVSRKHIDTRVAKQCETSIVQGLLKSGNRWGRTVE</sequence>
<dbReference type="SUPFAM" id="SSF53067">
    <property type="entry name" value="Actin-like ATPase domain"/>
    <property type="match status" value="1"/>
</dbReference>
<dbReference type="AlphaFoldDB" id="A0A371X627"/>
<dbReference type="Gene3D" id="3.30.420.40">
    <property type="match status" value="2"/>
</dbReference>
<comment type="caution">
    <text evidence="2">The sequence shown here is derived from an EMBL/GenBank/DDBJ whole genome shotgun (WGS) entry which is preliminary data.</text>
</comment>
<evidence type="ECO:0000313" key="2">
    <source>
        <dbReference type="EMBL" id="RFC64653.1"/>
    </source>
</evidence>
<proteinExistence type="predicted"/>
<dbReference type="EMBL" id="QURN01000019">
    <property type="protein sequence ID" value="RFC64653.1"/>
    <property type="molecule type" value="Genomic_DNA"/>
</dbReference>
<accession>A0A371X627</accession>
<protein>
    <recommendedName>
        <fullName evidence="1">Actin-like protein N-terminal domain-containing protein</fullName>
    </recommendedName>
</protein>
<gene>
    <name evidence="2" type="ORF">DY251_19450</name>
</gene>
<keyword evidence="3" id="KW-1185">Reference proteome</keyword>
<dbReference type="InterPro" id="IPR040607">
    <property type="entry name" value="ALP_N"/>
</dbReference>
<dbReference type="RefSeq" id="WP_147307480.1">
    <property type="nucleotide sequence ID" value="NZ_QURN01000019.1"/>
</dbReference>
<dbReference type="Pfam" id="PF17989">
    <property type="entry name" value="ALP_N"/>
    <property type="match status" value="1"/>
</dbReference>
<evidence type="ECO:0000259" key="1">
    <source>
        <dbReference type="Pfam" id="PF17989"/>
    </source>
</evidence>